<accession>A0A1I5RA02</accession>
<dbReference type="AlphaFoldDB" id="A0A1I5RA02"/>
<dbReference type="InterPro" id="IPR036388">
    <property type="entry name" value="WH-like_DNA-bd_sf"/>
</dbReference>
<organism evidence="1 2">
    <name type="scientific">Sphingomonas rubra</name>
    <dbReference type="NCBI Taxonomy" id="634430"/>
    <lineage>
        <taxon>Bacteria</taxon>
        <taxon>Pseudomonadati</taxon>
        <taxon>Pseudomonadota</taxon>
        <taxon>Alphaproteobacteria</taxon>
        <taxon>Sphingomonadales</taxon>
        <taxon>Sphingomonadaceae</taxon>
        <taxon>Sphingomonas</taxon>
    </lineage>
</organism>
<dbReference type="InterPro" id="IPR036390">
    <property type="entry name" value="WH_DNA-bd_sf"/>
</dbReference>
<dbReference type="Gene3D" id="1.10.10.10">
    <property type="entry name" value="Winged helix-like DNA-binding domain superfamily/Winged helix DNA-binding domain"/>
    <property type="match status" value="1"/>
</dbReference>
<dbReference type="RefSeq" id="WP_143090106.1">
    <property type="nucleotide sequence ID" value="NZ_FOXP01000003.1"/>
</dbReference>
<keyword evidence="2" id="KW-1185">Reference proteome</keyword>
<proteinExistence type="predicted"/>
<evidence type="ECO:0008006" key="3">
    <source>
        <dbReference type="Google" id="ProtNLM"/>
    </source>
</evidence>
<reference evidence="1 2" key="1">
    <citation type="submission" date="2016-10" db="EMBL/GenBank/DDBJ databases">
        <authorList>
            <person name="de Groot N.N."/>
        </authorList>
    </citation>
    <scope>NUCLEOTIDE SEQUENCE [LARGE SCALE GENOMIC DNA]</scope>
    <source>
        <strain evidence="1 2">CGMCC 1.9113</strain>
    </source>
</reference>
<evidence type="ECO:0000313" key="2">
    <source>
        <dbReference type="Proteomes" id="UP000199586"/>
    </source>
</evidence>
<name>A0A1I5RA02_9SPHN</name>
<dbReference type="Proteomes" id="UP000199586">
    <property type="component" value="Unassembled WGS sequence"/>
</dbReference>
<gene>
    <name evidence="1" type="ORF">SAMN04488241_10398</name>
</gene>
<dbReference type="SUPFAM" id="SSF46785">
    <property type="entry name" value="Winged helix' DNA-binding domain"/>
    <property type="match status" value="1"/>
</dbReference>
<dbReference type="OrthoDB" id="2287011at2"/>
<evidence type="ECO:0000313" key="1">
    <source>
        <dbReference type="EMBL" id="SFP55167.1"/>
    </source>
</evidence>
<dbReference type="EMBL" id="FOXP01000003">
    <property type="protein sequence ID" value="SFP55167.1"/>
    <property type="molecule type" value="Genomic_DNA"/>
</dbReference>
<sequence length="120" mass="13392">MTNIRILTAWAHALAYITRETPVRLSVAQLAVFALAALGDRMGTPVTFTQLHDALDGAPGGAIHTTYGVFFEERRGVRNLGWLRQERSVDDLRIKWLRLTPKGAEVLDAVLRHLETGEQD</sequence>
<protein>
    <recommendedName>
        <fullName evidence="3">Winged helix DNA-binding domain-containing protein</fullName>
    </recommendedName>
</protein>